<dbReference type="PANTHER" id="PTHR37834:SF2">
    <property type="entry name" value="ESTERASE, SGNH HYDROLASE-TYPE"/>
    <property type="match status" value="1"/>
</dbReference>
<evidence type="ECO:0000259" key="1">
    <source>
        <dbReference type="Pfam" id="PF13472"/>
    </source>
</evidence>
<dbReference type="InterPro" id="IPR040794">
    <property type="entry name" value="CE2_N"/>
</dbReference>
<dbReference type="InterPro" id="IPR052762">
    <property type="entry name" value="PCW_deacetylase/CE"/>
</dbReference>
<dbReference type="Gene3D" id="3.40.50.1110">
    <property type="entry name" value="SGNH hydrolase"/>
    <property type="match status" value="1"/>
</dbReference>
<sequence length="378" mass="42312">MLMWTFELLIALFKPMLPGLRALLLLSLSMLISLPAISADSASKDYGISNNERINIMGRYVVEQDNSLRMSYPGVTISFVAQAKRATLSALSESGNGRIDVIIDNKYSHTIELSKDKHKHPLFFNPQNNRHTVHLINRTESWQSINQVFNLELLDGDLLPAPRVSSRKLLLIGDSVTCGSGVSTGKQCDTHIKGTDARNSYGYLLGEKLDANVHLVCFGGRGIIRSWDENPKDIQAPAFFEMALPFKEENAPWDHQQYQPDAIIISLGTNDFNPGIPDRNKFVSTYIDFVRRLASVHPKSNILITEGAMLNDGVPERPNKTVVRTYMKDIEQRANVATLSYEPANHYPGDACDPHPTAGQHEKMAQDLEQALRERLGW</sequence>
<comment type="caution">
    <text evidence="3">The sequence shown here is derived from an EMBL/GenBank/DDBJ whole genome shotgun (WGS) entry which is preliminary data.</text>
</comment>
<evidence type="ECO:0000259" key="2">
    <source>
        <dbReference type="Pfam" id="PF17996"/>
    </source>
</evidence>
<dbReference type="EMBL" id="JBHSGU010000017">
    <property type="protein sequence ID" value="MFC4701555.1"/>
    <property type="molecule type" value="Genomic_DNA"/>
</dbReference>
<accession>A0ABV9M0B5</accession>
<dbReference type="Gene3D" id="2.60.120.260">
    <property type="entry name" value="Galactose-binding domain-like"/>
    <property type="match status" value="1"/>
</dbReference>
<dbReference type="Pfam" id="PF17996">
    <property type="entry name" value="CE2_N"/>
    <property type="match status" value="1"/>
</dbReference>
<dbReference type="CDD" id="cd01831">
    <property type="entry name" value="Endoglucanase_E_like"/>
    <property type="match status" value="1"/>
</dbReference>
<name>A0ABV9M0B5_9ALTE</name>
<protein>
    <submittedName>
        <fullName evidence="3">GDSL-type esterase/lipase family protein</fullName>
    </submittedName>
</protein>
<evidence type="ECO:0000313" key="3">
    <source>
        <dbReference type="EMBL" id="MFC4701555.1"/>
    </source>
</evidence>
<organism evidence="3 4">
    <name type="scientific">Glaciecola siphonariae</name>
    <dbReference type="NCBI Taxonomy" id="521012"/>
    <lineage>
        <taxon>Bacteria</taxon>
        <taxon>Pseudomonadati</taxon>
        <taxon>Pseudomonadota</taxon>
        <taxon>Gammaproteobacteria</taxon>
        <taxon>Alteromonadales</taxon>
        <taxon>Alteromonadaceae</taxon>
        <taxon>Glaciecola</taxon>
    </lineage>
</organism>
<dbReference type="InterPro" id="IPR036514">
    <property type="entry name" value="SGNH_hydro_sf"/>
</dbReference>
<gene>
    <name evidence="3" type="ORF">ACFO4O_15465</name>
</gene>
<dbReference type="RefSeq" id="WP_382410146.1">
    <property type="nucleotide sequence ID" value="NZ_JBHSGU010000017.1"/>
</dbReference>
<keyword evidence="4" id="KW-1185">Reference proteome</keyword>
<dbReference type="InterPro" id="IPR037461">
    <property type="entry name" value="CtCE2-like_dom"/>
</dbReference>
<feature type="domain" description="Carbohydrate esterase 2 N-terminal" evidence="2">
    <location>
        <begin position="56"/>
        <end position="162"/>
    </location>
</feature>
<dbReference type="Proteomes" id="UP001595897">
    <property type="component" value="Unassembled WGS sequence"/>
</dbReference>
<reference evidence="4" key="1">
    <citation type="journal article" date="2019" name="Int. J. Syst. Evol. Microbiol.">
        <title>The Global Catalogue of Microorganisms (GCM) 10K type strain sequencing project: providing services to taxonomists for standard genome sequencing and annotation.</title>
        <authorList>
            <consortium name="The Broad Institute Genomics Platform"/>
            <consortium name="The Broad Institute Genome Sequencing Center for Infectious Disease"/>
            <person name="Wu L."/>
            <person name="Ma J."/>
        </authorList>
    </citation>
    <scope>NUCLEOTIDE SEQUENCE [LARGE SCALE GENOMIC DNA]</scope>
    <source>
        <strain evidence="4">KACC 12507</strain>
    </source>
</reference>
<dbReference type="Pfam" id="PF13472">
    <property type="entry name" value="Lipase_GDSL_2"/>
    <property type="match status" value="1"/>
</dbReference>
<evidence type="ECO:0000313" key="4">
    <source>
        <dbReference type="Proteomes" id="UP001595897"/>
    </source>
</evidence>
<dbReference type="SUPFAM" id="SSF52266">
    <property type="entry name" value="SGNH hydrolase"/>
    <property type="match status" value="1"/>
</dbReference>
<proteinExistence type="predicted"/>
<dbReference type="PANTHER" id="PTHR37834">
    <property type="entry name" value="GDSL-LIKE LIPASE/ACYLHYDROLASE DOMAIN PROTEIN (AFU_ORTHOLOGUE AFUA_2G00620)"/>
    <property type="match status" value="1"/>
</dbReference>
<dbReference type="InterPro" id="IPR013830">
    <property type="entry name" value="SGNH_hydro"/>
</dbReference>
<feature type="domain" description="SGNH hydrolase-type esterase" evidence="1">
    <location>
        <begin position="171"/>
        <end position="341"/>
    </location>
</feature>